<reference evidence="3" key="2">
    <citation type="submission" date="2025-09" db="UniProtKB">
        <authorList>
            <consortium name="Ensembl"/>
        </authorList>
    </citation>
    <scope>IDENTIFICATION</scope>
</reference>
<feature type="region of interest" description="Disordered" evidence="1">
    <location>
        <begin position="259"/>
        <end position="286"/>
    </location>
</feature>
<evidence type="ECO:0000256" key="1">
    <source>
        <dbReference type="SAM" id="MobiDB-lite"/>
    </source>
</evidence>
<evidence type="ECO:0000256" key="2">
    <source>
        <dbReference type="SAM" id="Phobius"/>
    </source>
</evidence>
<evidence type="ECO:0000313" key="3">
    <source>
        <dbReference type="Ensembl" id="ENSCPBP00000013171.1"/>
    </source>
</evidence>
<accession>A0A8C3HAG5</accession>
<sequence>MDFKSPFTLQCVLVIIIMINGKSNTVNGIIDGSVNFPLGIQSLKNLARVTWGDDPCVKPTPYDTSSTECDTYCNKIMCLQSRSLQLKNVSRKNEGKYEFALTNTSKKSFLLKVSEPTQIPAHVSGHINEGGELPCERANHSSLRFCWMLNGQPVDLTEIEDDGKWIILVTEVTGKLDCQIHRNKSINECSVIELDCKKGNLLQEPWFIYTLAACGGGAIVLAVIASLITCCCLKSKQQFIPVPSEEEKEEGMTMSVISNEETKSPPNGDHHEAPSAPDDSPPNPGWYRVLICKPKMEAESEVTPDPEVVVDINNEEFLCDSFPDPIDP</sequence>
<dbReference type="Gene3D" id="2.60.40.10">
    <property type="entry name" value="Immunoglobulins"/>
    <property type="match status" value="1"/>
</dbReference>
<keyword evidence="2" id="KW-0812">Transmembrane</keyword>
<evidence type="ECO:0000313" key="4">
    <source>
        <dbReference type="Proteomes" id="UP000694380"/>
    </source>
</evidence>
<feature type="transmembrane region" description="Helical" evidence="2">
    <location>
        <begin position="206"/>
        <end position="233"/>
    </location>
</feature>
<dbReference type="InterPro" id="IPR013783">
    <property type="entry name" value="Ig-like_fold"/>
</dbReference>
<keyword evidence="2" id="KW-1133">Transmembrane helix</keyword>
<organism evidence="3 4">
    <name type="scientific">Chrysemys picta bellii</name>
    <name type="common">Western painted turtle</name>
    <name type="synonym">Emys bellii</name>
    <dbReference type="NCBI Taxonomy" id="8478"/>
    <lineage>
        <taxon>Eukaryota</taxon>
        <taxon>Metazoa</taxon>
        <taxon>Chordata</taxon>
        <taxon>Craniata</taxon>
        <taxon>Vertebrata</taxon>
        <taxon>Euteleostomi</taxon>
        <taxon>Archelosauria</taxon>
        <taxon>Testudinata</taxon>
        <taxon>Testudines</taxon>
        <taxon>Cryptodira</taxon>
        <taxon>Durocryptodira</taxon>
        <taxon>Testudinoidea</taxon>
        <taxon>Emydidae</taxon>
        <taxon>Chrysemys</taxon>
    </lineage>
</organism>
<dbReference type="GeneTree" id="ENSGT00530000068641"/>
<reference evidence="3" key="1">
    <citation type="submission" date="2025-08" db="UniProtKB">
        <authorList>
            <consortium name="Ensembl"/>
        </authorList>
    </citation>
    <scope>IDENTIFICATION</scope>
</reference>
<dbReference type="SUPFAM" id="SSF48726">
    <property type="entry name" value="Immunoglobulin"/>
    <property type="match status" value="1"/>
</dbReference>
<dbReference type="OMA" id="RYPGFIY"/>
<keyword evidence="4" id="KW-1185">Reference proteome</keyword>
<dbReference type="Proteomes" id="UP000694380">
    <property type="component" value="Unplaced"/>
</dbReference>
<keyword evidence="2" id="KW-0472">Membrane</keyword>
<name>A0A8C3HAG5_CHRPI</name>
<protein>
    <submittedName>
        <fullName evidence="3">Uncharacterized protein</fullName>
    </submittedName>
</protein>
<dbReference type="Ensembl" id="ENSCPBT00000015646.1">
    <property type="protein sequence ID" value="ENSCPBP00000013171.1"/>
    <property type="gene ID" value="ENSCPBG00000009888.1"/>
</dbReference>
<proteinExistence type="predicted"/>
<dbReference type="InterPro" id="IPR036179">
    <property type="entry name" value="Ig-like_dom_sf"/>
</dbReference>
<feature type="compositionally biased region" description="Basic and acidic residues" evidence="1">
    <location>
        <begin position="260"/>
        <end position="273"/>
    </location>
</feature>
<dbReference type="AlphaFoldDB" id="A0A8C3HAG5"/>